<proteinExistence type="predicted"/>
<dbReference type="InterPro" id="IPR050744">
    <property type="entry name" value="AI-2_Isomerase_LsrG"/>
</dbReference>
<reference evidence="2 3" key="1">
    <citation type="submission" date="2016-10" db="EMBL/GenBank/DDBJ databases">
        <authorList>
            <person name="de Groot N.N."/>
        </authorList>
    </citation>
    <scope>NUCLEOTIDE SEQUENCE [LARGE SCALE GENOMIC DNA]</scope>
    <source>
        <strain evidence="2 3">DSM 17862</strain>
    </source>
</reference>
<feature type="domain" description="ABM" evidence="1">
    <location>
        <begin position="2"/>
        <end position="94"/>
    </location>
</feature>
<dbReference type="Proteomes" id="UP000199180">
    <property type="component" value="Unassembled WGS sequence"/>
</dbReference>
<dbReference type="Gene3D" id="3.30.70.100">
    <property type="match status" value="1"/>
</dbReference>
<keyword evidence="2" id="KW-0560">Oxidoreductase</keyword>
<dbReference type="STRING" id="364199.SAMN04489858_1139"/>
<evidence type="ECO:0000313" key="2">
    <source>
        <dbReference type="EMBL" id="SET88086.1"/>
    </source>
</evidence>
<name>A0A1I0HV44_9RHOB</name>
<gene>
    <name evidence="2" type="ORF">SAMN04489858_1139</name>
</gene>
<accession>A0A1I0HV44</accession>
<protein>
    <submittedName>
        <fullName evidence="2">Quinol monooxygenase YgiN</fullName>
    </submittedName>
</protein>
<dbReference type="EMBL" id="FOHO01000013">
    <property type="protein sequence ID" value="SET88086.1"/>
    <property type="molecule type" value="Genomic_DNA"/>
</dbReference>
<organism evidence="2 3">
    <name type="scientific">Paracoccus homiensis</name>
    <dbReference type="NCBI Taxonomy" id="364199"/>
    <lineage>
        <taxon>Bacteria</taxon>
        <taxon>Pseudomonadati</taxon>
        <taxon>Pseudomonadota</taxon>
        <taxon>Alphaproteobacteria</taxon>
        <taxon>Rhodobacterales</taxon>
        <taxon>Paracoccaceae</taxon>
        <taxon>Paracoccus</taxon>
    </lineage>
</organism>
<dbReference type="Pfam" id="PF03992">
    <property type="entry name" value="ABM"/>
    <property type="match status" value="1"/>
</dbReference>
<dbReference type="RefSeq" id="WP_090736689.1">
    <property type="nucleotide sequence ID" value="NZ_FOHO01000013.1"/>
</dbReference>
<dbReference type="InterPro" id="IPR007138">
    <property type="entry name" value="ABM_dom"/>
</dbReference>
<evidence type="ECO:0000313" key="3">
    <source>
        <dbReference type="Proteomes" id="UP000199180"/>
    </source>
</evidence>
<dbReference type="AlphaFoldDB" id="A0A1I0HV44"/>
<sequence length="95" mass="10853">MYAVTVTFTIAPDRMQDFLPLMLANAETSLADEPGCRQFDVCTDPDLPDQLFLYEIYDDRAAFDAHLQSDHFRSFDAQVADMIADKAVRCWAEVR</sequence>
<dbReference type="InterPro" id="IPR011008">
    <property type="entry name" value="Dimeric_a/b-barrel"/>
</dbReference>
<dbReference type="PROSITE" id="PS51725">
    <property type="entry name" value="ABM"/>
    <property type="match status" value="1"/>
</dbReference>
<keyword evidence="2" id="KW-0503">Monooxygenase</keyword>
<evidence type="ECO:0000259" key="1">
    <source>
        <dbReference type="PROSITE" id="PS51725"/>
    </source>
</evidence>
<keyword evidence="3" id="KW-1185">Reference proteome</keyword>
<dbReference type="GO" id="GO:0004497">
    <property type="term" value="F:monooxygenase activity"/>
    <property type="evidence" value="ECO:0007669"/>
    <property type="project" value="UniProtKB-KW"/>
</dbReference>
<dbReference type="GO" id="GO:0005829">
    <property type="term" value="C:cytosol"/>
    <property type="evidence" value="ECO:0007669"/>
    <property type="project" value="TreeGrafter"/>
</dbReference>
<dbReference type="OrthoDB" id="9812754at2"/>
<dbReference type="SUPFAM" id="SSF54909">
    <property type="entry name" value="Dimeric alpha+beta barrel"/>
    <property type="match status" value="1"/>
</dbReference>
<dbReference type="PANTHER" id="PTHR33336:SF1">
    <property type="entry name" value="(4S)-4-HYDROXY-5-PHOSPHONOOXYPENTANE-2,3-DIONE ISOMERASE"/>
    <property type="match status" value="1"/>
</dbReference>
<dbReference type="PANTHER" id="PTHR33336">
    <property type="entry name" value="QUINOL MONOOXYGENASE YGIN-RELATED"/>
    <property type="match status" value="1"/>
</dbReference>